<comment type="caution">
    <text evidence="5">The sequence shown here is derived from an EMBL/GenBank/DDBJ whole genome shotgun (WGS) entry which is preliminary data.</text>
</comment>
<evidence type="ECO:0000256" key="1">
    <source>
        <dbReference type="ARBA" id="ARBA00001554"/>
    </source>
</evidence>
<dbReference type="PANTHER" id="PTHR42805">
    <property type="entry name" value="PTERIN-4-ALPHA-CARBINOLAMINE DEHYDRATASE-RELATED"/>
    <property type="match status" value="1"/>
</dbReference>
<evidence type="ECO:0000256" key="3">
    <source>
        <dbReference type="ARBA" id="ARBA00023239"/>
    </source>
</evidence>
<dbReference type="PANTHER" id="PTHR42805:SF1">
    <property type="entry name" value="PTERIN-4-ALPHA-CARBINOLAMINE DEHYDRATASE-RELATED"/>
    <property type="match status" value="1"/>
</dbReference>
<dbReference type="EMBL" id="PXYH01000006">
    <property type="protein sequence ID" value="PSJ45046.1"/>
    <property type="molecule type" value="Genomic_DNA"/>
</dbReference>
<dbReference type="InterPro" id="IPR036428">
    <property type="entry name" value="PCD_sf"/>
</dbReference>
<dbReference type="GO" id="GO:0008124">
    <property type="term" value="F:4-alpha-hydroxytetrahydrobiopterin dehydratase activity"/>
    <property type="evidence" value="ECO:0007669"/>
    <property type="project" value="UniProtKB-UniRule"/>
</dbReference>
<proteinExistence type="inferred from homology"/>
<dbReference type="EC" id="4.2.1.96" evidence="4"/>
<evidence type="ECO:0000256" key="2">
    <source>
        <dbReference type="ARBA" id="ARBA00006472"/>
    </source>
</evidence>
<dbReference type="OrthoDB" id="5294615at2"/>
<name>A0A2P7R4A1_9GAMM</name>
<evidence type="ECO:0000313" key="6">
    <source>
        <dbReference type="Proteomes" id="UP000242181"/>
    </source>
</evidence>
<dbReference type="HAMAP" id="MF_00434">
    <property type="entry name" value="Pterin_4_alpha"/>
    <property type="match status" value="1"/>
</dbReference>
<dbReference type="Gene3D" id="3.30.1360.20">
    <property type="entry name" value="Transcriptional coactivator/pterin dehydratase"/>
    <property type="match status" value="1"/>
</dbReference>
<dbReference type="AlphaFoldDB" id="A0A2P7R4A1"/>
<evidence type="ECO:0000313" key="5">
    <source>
        <dbReference type="EMBL" id="PSJ45046.1"/>
    </source>
</evidence>
<keyword evidence="6" id="KW-1185">Reference proteome</keyword>
<reference evidence="5 6" key="1">
    <citation type="submission" date="2018-03" db="EMBL/GenBank/DDBJ databases">
        <title>The draft genome of Zobellella taiwanensis JCM 13381.</title>
        <authorList>
            <person name="Liu L."/>
            <person name="Li L."/>
            <person name="Wang T."/>
            <person name="Zhang X."/>
            <person name="Liang L."/>
        </authorList>
    </citation>
    <scope>NUCLEOTIDE SEQUENCE [LARGE SCALE GENOMIC DNA]</scope>
    <source>
        <strain evidence="5 6">JCM 13381</strain>
    </source>
</reference>
<dbReference type="Proteomes" id="UP000242181">
    <property type="component" value="Unassembled WGS sequence"/>
</dbReference>
<dbReference type="NCBIfam" id="NF002016">
    <property type="entry name" value="PRK00823.1-1"/>
    <property type="match status" value="1"/>
</dbReference>
<dbReference type="GO" id="GO:0006729">
    <property type="term" value="P:tetrahydrobiopterin biosynthetic process"/>
    <property type="evidence" value="ECO:0007669"/>
    <property type="project" value="InterPro"/>
</dbReference>
<evidence type="ECO:0000256" key="4">
    <source>
        <dbReference type="HAMAP-Rule" id="MF_00434"/>
    </source>
</evidence>
<organism evidence="5 6">
    <name type="scientific">Zobellella taiwanensis</name>
    <dbReference type="NCBI Taxonomy" id="347535"/>
    <lineage>
        <taxon>Bacteria</taxon>
        <taxon>Pseudomonadati</taxon>
        <taxon>Pseudomonadota</taxon>
        <taxon>Gammaproteobacteria</taxon>
        <taxon>Aeromonadales</taxon>
        <taxon>Aeromonadaceae</taxon>
        <taxon>Zobellella</taxon>
    </lineage>
</organism>
<dbReference type="Pfam" id="PF01329">
    <property type="entry name" value="Pterin_4a"/>
    <property type="match status" value="1"/>
</dbReference>
<dbReference type="RefSeq" id="WP_106452843.1">
    <property type="nucleotide sequence ID" value="NZ_PXYH01000006.1"/>
</dbReference>
<dbReference type="InterPro" id="IPR001533">
    <property type="entry name" value="Pterin_deHydtase"/>
</dbReference>
<comment type="catalytic activity">
    <reaction evidence="1 4">
        <text>(4aS,6R)-4a-hydroxy-L-erythro-5,6,7,8-tetrahydrobiopterin = (6R)-L-erythro-6,7-dihydrobiopterin + H2O</text>
        <dbReference type="Rhea" id="RHEA:11920"/>
        <dbReference type="ChEBI" id="CHEBI:15377"/>
        <dbReference type="ChEBI" id="CHEBI:15642"/>
        <dbReference type="ChEBI" id="CHEBI:43120"/>
        <dbReference type="EC" id="4.2.1.96"/>
    </reaction>
</comment>
<gene>
    <name evidence="5" type="ORF">C7I36_06175</name>
</gene>
<dbReference type="SUPFAM" id="SSF55248">
    <property type="entry name" value="PCD-like"/>
    <property type="match status" value="1"/>
</dbReference>
<protein>
    <recommendedName>
        <fullName evidence="4">Putative pterin-4-alpha-carbinolamine dehydratase</fullName>
        <shortName evidence="4">PHS</shortName>
        <ecNumber evidence="4">4.2.1.96</ecNumber>
    </recommendedName>
    <alternativeName>
        <fullName evidence="4">4-alpha-hydroxy-tetrahydropterin dehydratase</fullName>
    </alternativeName>
    <alternativeName>
        <fullName evidence="4">Pterin carbinolamine dehydratase</fullName>
        <shortName evidence="4">PCD</shortName>
    </alternativeName>
</protein>
<comment type="similarity">
    <text evidence="2 4">Belongs to the pterin-4-alpha-carbinolamine dehydratase family.</text>
</comment>
<dbReference type="CDD" id="cd00913">
    <property type="entry name" value="PCD_DCoH_subfamily_a"/>
    <property type="match status" value="1"/>
</dbReference>
<dbReference type="InterPro" id="IPR050376">
    <property type="entry name" value="Pterin-4-alpha-carb_dehyd"/>
</dbReference>
<keyword evidence="3 4" id="KW-0456">Lyase</keyword>
<sequence>MTVLAQQHCEACRADAPRVSDEELAALMKDIPDWTPVAREGVLQLEREYQFRNFKLAWAFADKVAELAESEFHHPTITLEWGKVTVTWWTHAIKGLHRNDFIMAARTDTLLAN</sequence>
<accession>A0A2P7R4A1</accession>